<dbReference type="InterPro" id="IPR050612">
    <property type="entry name" value="Prok_Mopterin_Oxidored"/>
</dbReference>
<evidence type="ECO:0000256" key="4">
    <source>
        <dbReference type="ARBA" id="ARBA00022723"/>
    </source>
</evidence>
<dbReference type="InterPro" id="IPR006657">
    <property type="entry name" value="MoPterin_dinucl-bd_dom"/>
</dbReference>
<keyword evidence="5" id="KW-0560">Oxidoreductase</keyword>
<evidence type="ECO:0000256" key="3">
    <source>
        <dbReference type="ARBA" id="ARBA00022505"/>
    </source>
</evidence>
<dbReference type="InterPro" id="IPR006656">
    <property type="entry name" value="Mopterin_OxRdtase"/>
</dbReference>
<proteinExistence type="inferred from homology"/>
<dbReference type="Gene3D" id="3.40.228.10">
    <property type="entry name" value="Dimethylsulfoxide Reductase, domain 2"/>
    <property type="match status" value="1"/>
</dbReference>
<evidence type="ECO:0000313" key="9">
    <source>
        <dbReference type="EMBL" id="AGL03283.1"/>
    </source>
</evidence>
<dbReference type="KEGG" id="dgi:Desgi_4004"/>
<reference evidence="9 10" key="1">
    <citation type="submission" date="2012-01" db="EMBL/GenBank/DDBJ databases">
        <title>Complete sequence of Desulfotomaculum gibsoniae DSM 7213.</title>
        <authorList>
            <consortium name="US DOE Joint Genome Institute"/>
            <person name="Lucas S."/>
            <person name="Han J."/>
            <person name="Lapidus A."/>
            <person name="Cheng J.-F."/>
            <person name="Goodwin L."/>
            <person name="Pitluck S."/>
            <person name="Peters L."/>
            <person name="Ovchinnikova G."/>
            <person name="Teshima H."/>
            <person name="Detter J.C."/>
            <person name="Han C."/>
            <person name="Tapia R."/>
            <person name="Land M."/>
            <person name="Hauser L."/>
            <person name="Kyrpides N."/>
            <person name="Ivanova N."/>
            <person name="Pagani I."/>
            <person name="Parshina S."/>
            <person name="Plugge C."/>
            <person name="Muyzer G."/>
            <person name="Kuever J."/>
            <person name="Ivanova A."/>
            <person name="Nazina T."/>
            <person name="Klenk H.-P."/>
            <person name="Brambilla E."/>
            <person name="Spring S."/>
            <person name="Stams A.F."/>
            <person name="Woyke T."/>
        </authorList>
    </citation>
    <scope>NUCLEOTIDE SEQUENCE [LARGE SCALE GENOMIC DNA]</scope>
    <source>
        <strain evidence="9 10">DSM 7213</strain>
    </source>
</reference>
<dbReference type="GO" id="GO:0016491">
    <property type="term" value="F:oxidoreductase activity"/>
    <property type="evidence" value="ECO:0007669"/>
    <property type="project" value="UniProtKB-KW"/>
</dbReference>
<keyword evidence="7" id="KW-0411">Iron-sulfur</keyword>
<evidence type="ECO:0000256" key="7">
    <source>
        <dbReference type="ARBA" id="ARBA00023014"/>
    </source>
</evidence>
<accession>R4KJ89</accession>
<dbReference type="Pfam" id="PF01568">
    <property type="entry name" value="Molydop_binding"/>
    <property type="match status" value="1"/>
</dbReference>
<dbReference type="PROSITE" id="PS51669">
    <property type="entry name" value="4FE4S_MOW_BIS_MGD"/>
    <property type="match status" value="1"/>
</dbReference>
<name>R4KJ89_9FIRM</name>
<dbReference type="Gene3D" id="3.40.50.740">
    <property type="match status" value="1"/>
</dbReference>
<dbReference type="PANTHER" id="PTHR43742">
    <property type="entry name" value="TRIMETHYLAMINE-N-OXIDE REDUCTASE"/>
    <property type="match status" value="1"/>
</dbReference>
<evidence type="ECO:0000313" key="10">
    <source>
        <dbReference type="Proteomes" id="UP000013520"/>
    </source>
</evidence>
<dbReference type="SUPFAM" id="SSF50692">
    <property type="entry name" value="ADC-like"/>
    <property type="match status" value="1"/>
</dbReference>
<dbReference type="Pfam" id="PF04879">
    <property type="entry name" value="Molybdop_Fe4S4"/>
    <property type="match status" value="1"/>
</dbReference>
<dbReference type="Gene3D" id="2.20.25.90">
    <property type="entry name" value="ADC-like domains"/>
    <property type="match status" value="1"/>
</dbReference>
<dbReference type="SMART" id="SM00926">
    <property type="entry name" value="Molybdop_Fe4S4"/>
    <property type="match status" value="1"/>
</dbReference>
<dbReference type="GO" id="GO:0051536">
    <property type="term" value="F:iron-sulfur cluster binding"/>
    <property type="evidence" value="ECO:0007669"/>
    <property type="project" value="UniProtKB-KW"/>
</dbReference>
<dbReference type="Proteomes" id="UP000013520">
    <property type="component" value="Chromosome"/>
</dbReference>
<dbReference type="GO" id="GO:0018818">
    <property type="term" value="F:acetylene hydratase activity"/>
    <property type="evidence" value="ECO:0007669"/>
    <property type="project" value="InterPro"/>
</dbReference>
<dbReference type="GO" id="GO:0046872">
    <property type="term" value="F:metal ion binding"/>
    <property type="evidence" value="ECO:0007669"/>
    <property type="project" value="UniProtKB-KW"/>
</dbReference>
<keyword evidence="10" id="KW-1185">Reference proteome</keyword>
<dbReference type="STRING" id="767817.Desgi_4004"/>
<evidence type="ECO:0000256" key="5">
    <source>
        <dbReference type="ARBA" id="ARBA00023002"/>
    </source>
</evidence>
<dbReference type="SUPFAM" id="SSF53706">
    <property type="entry name" value="Formate dehydrogenase/DMSO reductase, domains 1-3"/>
    <property type="match status" value="1"/>
</dbReference>
<dbReference type="GO" id="GO:0043546">
    <property type="term" value="F:molybdopterin cofactor binding"/>
    <property type="evidence" value="ECO:0007669"/>
    <property type="project" value="InterPro"/>
</dbReference>
<dbReference type="PROSITE" id="PS00490">
    <property type="entry name" value="MOLYBDOPTERIN_PROK_2"/>
    <property type="match status" value="1"/>
</dbReference>
<dbReference type="eggNOG" id="COG0243">
    <property type="taxonomic scope" value="Bacteria"/>
</dbReference>
<keyword evidence="6" id="KW-0408">Iron</keyword>
<evidence type="ECO:0000259" key="8">
    <source>
        <dbReference type="PROSITE" id="PS51669"/>
    </source>
</evidence>
<sequence length="684" mass="76037">MLIETKISDCMLCVWDCGIKAHIENGRLMKVEGLPEHPVTKGYICPRGEALPSYVYSADRLTTPLLREKGRFQKVSWDTALDYCAEKLNDVKKKYGARSLAVFCGSVGVENIEVATFARRFKGAYGTPNLLSVENICYRTRILARQLTFGRYPLDDPGDARCIILWGHNPDGSKGMLAEQIREKLNDNNFELIVINPKRIPLSEKAHHLTIRPGTDAALGLAMLNVIINEGLYDKEFVDNYTVGFPELVEHVQQYTPEWAQEITWINAADIKGAARIYAQAGPSCIIQGINSLDQHRNGLQNSRLLSILQAVTGNFAVPGGWVEGPRIPLANLSLKDQEAPIGAEEYPIFSSLWGRKAPFGIATLLPQAILEGKPYPIRASIITAANPVVSFPAAHQFKEALSNLDFLAVIDPFLTETAELADVVLPACTFLEKGGLSYVYGVVFGEPYAMIHHKVIEPVGDSWPDWKIWSELGRRMGMGEYFPWQTDEEVTNAFLQDGELKDKLNANPAGAYYGEKQYYIYKKKKLGTPSGKVELYSQTLKDHGYDPIPVYLEPGQSPVNTPELYEKFPLILISGERAQEYTHTQQRQVLELRNNNPEPLAEIHPVTASKYGLADGVMAQIETKSGKMKMRMRTTDKLAPGVVSVPHGWGGNANVNMLVDMDVFDPITAYPDFKTVLCSVTPA</sequence>
<dbReference type="HOGENOM" id="CLU_000422_13_3_9"/>
<evidence type="ECO:0000256" key="2">
    <source>
        <dbReference type="ARBA" id="ARBA00010312"/>
    </source>
</evidence>
<dbReference type="InterPro" id="IPR006655">
    <property type="entry name" value="Mopterin_OxRdtase_prok_CS"/>
</dbReference>
<evidence type="ECO:0000256" key="6">
    <source>
        <dbReference type="ARBA" id="ARBA00023004"/>
    </source>
</evidence>
<protein>
    <submittedName>
        <fullName evidence="9">Anaerobic dehydrogenase, typically selenocysteine-containing</fullName>
    </submittedName>
</protein>
<gene>
    <name evidence="9" type="ORF">Desgi_4004</name>
</gene>
<dbReference type="Gene3D" id="2.40.40.20">
    <property type="match status" value="1"/>
</dbReference>
<dbReference type="PANTHER" id="PTHR43742:SF6">
    <property type="entry name" value="OXIDOREDUCTASE YYAE-RELATED"/>
    <property type="match status" value="1"/>
</dbReference>
<dbReference type="InterPro" id="IPR009010">
    <property type="entry name" value="Asp_de-COase-like_dom_sf"/>
</dbReference>
<dbReference type="Pfam" id="PF00384">
    <property type="entry name" value="Molybdopterin"/>
    <property type="match status" value="1"/>
</dbReference>
<dbReference type="InterPro" id="IPR037949">
    <property type="entry name" value="MopB_CT_Acetylene-hydratase"/>
</dbReference>
<comment type="cofactor">
    <cofactor evidence="1">
        <name>Mo-bis(molybdopterin guanine dinucleotide)</name>
        <dbReference type="ChEBI" id="CHEBI:60539"/>
    </cofactor>
</comment>
<organism evidence="9 10">
    <name type="scientific">Desulfoscipio gibsoniae DSM 7213</name>
    <dbReference type="NCBI Taxonomy" id="767817"/>
    <lineage>
        <taxon>Bacteria</taxon>
        <taxon>Bacillati</taxon>
        <taxon>Bacillota</taxon>
        <taxon>Clostridia</taxon>
        <taxon>Eubacteriales</taxon>
        <taxon>Desulfallaceae</taxon>
        <taxon>Desulfoscipio</taxon>
    </lineage>
</organism>
<feature type="domain" description="4Fe-4S Mo/W bis-MGD-type" evidence="8">
    <location>
        <begin position="2"/>
        <end position="59"/>
    </location>
</feature>
<dbReference type="CDD" id="cd02781">
    <property type="entry name" value="MopB_CT_Acetylene-hydratase"/>
    <property type="match status" value="1"/>
</dbReference>
<dbReference type="EMBL" id="CP003273">
    <property type="protein sequence ID" value="AGL03283.1"/>
    <property type="molecule type" value="Genomic_DNA"/>
</dbReference>
<keyword evidence="4" id="KW-0479">Metal-binding</keyword>
<evidence type="ECO:0000256" key="1">
    <source>
        <dbReference type="ARBA" id="ARBA00001942"/>
    </source>
</evidence>
<dbReference type="RefSeq" id="WP_006523812.1">
    <property type="nucleotide sequence ID" value="NC_021184.1"/>
</dbReference>
<comment type="similarity">
    <text evidence="2">Belongs to the prokaryotic molybdopterin-containing oxidoreductase family.</text>
</comment>
<keyword evidence="3" id="KW-0500">Molybdenum</keyword>
<dbReference type="OrthoDB" id="9810782at2"/>
<dbReference type="AlphaFoldDB" id="R4KJ89"/>
<dbReference type="InterPro" id="IPR006963">
    <property type="entry name" value="Mopterin_OxRdtase_4Fe-4S_dom"/>
</dbReference>